<feature type="transmembrane region" description="Helical" evidence="6">
    <location>
        <begin position="64"/>
        <end position="83"/>
    </location>
</feature>
<dbReference type="RefSeq" id="WP_310302846.1">
    <property type="nucleotide sequence ID" value="NZ_BAAAXB010000001.1"/>
</dbReference>
<comment type="caution">
    <text evidence="8">The sequence shown here is derived from an EMBL/GenBank/DDBJ whole genome shotgun (WGS) entry which is preliminary data.</text>
</comment>
<dbReference type="Proteomes" id="UP001268819">
    <property type="component" value="Unassembled WGS sequence"/>
</dbReference>
<evidence type="ECO:0000256" key="6">
    <source>
        <dbReference type="SAM" id="Phobius"/>
    </source>
</evidence>
<proteinExistence type="predicted"/>
<keyword evidence="9" id="KW-1185">Reference proteome</keyword>
<reference evidence="8 9" key="1">
    <citation type="submission" date="2023-07" db="EMBL/GenBank/DDBJ databases">
        <title>Sequencing the genomes of 1000 actinobacteria strains.</title>
        <authorList>
            <person name="Klenk H.-P."/>
        </authorList>
    </citation>
    <scope>NUCLEOTIDE SEQUENCE [LARGE SCALE GENOMIC DNA]</scope>
    <source>
        <strain evidence="8 9">DSM 43749</strain>
    </source>
</reference>
<organism evidence="8 9">
    <name type="scientific">Saccharothrix longispora</name>
    <dbReference type="NCBI Taxonomy" id="33920"/>
    <lineage>
        <taxon>Bacteria</taxon>
        <taxon>Bacillati</taxon>
        <taxon>Actinomycetota</taxon>
        <taxon>Actinomycetes</taxon>
        <taxon>Pseudonocardiales</taxon>
        <taxon>Pseudonocardiaceae</taxon>
        <taxon>Saccharothrix</taxon>
    </lineage>
</organism>
<keyword evidence="4 8" id="KW-0418">Kinase</keyword>
<keyword evidence="6" id="KW-1133">Transmembrane helix</keyword>
<dbReference type="InterPro" id="IPR036890">
    <property type="entry name" value="HATPase_C_sf"/>
</dbReference>
<feature type="transmembrane region" description="Helical" evidence="6">
    <location>
        <begin position="12"/>
        <end position="34"/>
    </location>
</feature>
<accession>A0ABU1PMP9</accession>
<dbReference type="GO" id="GO:0016301">
    <property type="term" value="F:kinase activity"/>
    <property type="evidence" value="ECO:0007669"/>
    <property type="project" value="UniProtKB-KW"/>
</dbReference>
<gene>
    <name evidence="8" type="ORF">J2S66_000324</name>
</gene>
<sequence>MRGPVEEWFLSAVARFAGPVRGVGVALLSAFGVLSVPDGGVWIALAVLGLVLLGVVADFAGPRVAFVPALVRVVAVCAAHGVVGGSEQWALNVLTTTAVTLQWEWSARVTVPATALLLVVHGSAVGWSGTAVLRVVVECALARGAFVLLRRSTRRVDGLRARRAASERAEAVAVERRRQEREYLALLHDTASATFLVVAVGGADPAAVAGYARRDLELLSGSASGAPRESVVDVGAAVRAVVERSPLRVEAVLETVLVPPAVALALVRAVRETLVNVERHAGVTEASVTVLPVGGGVEVVVRDAGRGFDVAAVSEHRRGIRGSVVERVAAVGGHAEVVSGAGGTTVRLTWSRD</sequence>
<dbReference type="InterPro" id="IPR003594">
    <property type="entry name" value="HATPase_dom"/>
</dbReference>
<evidence type="ECO:0000259" key="7">
    <source>
        <dbReference type="Pfam" id="PF02518"/>
    </source>
</evidence>
<keyword evidence="6" id="KW-0472">Membrane</keyword>
<dbReference type="SUPFAM" id="SSF55874">
    <property type="entry name" value="ATPase domain of HSP90 chaperone/DNA topoisomerase II/histidine kinase"/>
    <property type="match status" value="1"/>
</dbReference>
<keyword evidence="3" id="KW-0808">Transferase</keyword>
<dbReference type="Gene3D" id="3.30.565.10">
    <property type="entry name" value="Histidine kinase-like ATPase, C-terminal domain"/>
    <property type="match status" value="1"/>
</dbReference>
<dbReference type="Pfam" id="PF02518">
    <property type="entry name" value="HATPase_c"/>
    <property type="match status" value="1"/>
</dbReference>
<evidence type="ECO:0000256" key="5">
    <source>
        <dbReference type="ARBA" id="ARBA00023012"/>
    </source>
</evidence>
<feature type="transmembrane region" description="Helical" evidence="6">
    <location>
        <begin position="40"/>
        <end position="57"/>
    </location>
</feature>
<name>A0ABU1PMP9_9PSEU</name>
<dbReference type="InterPro" id="IPR050482">
    <property type="entry name" value="Sensor_HK_TwoCompSys"/>
</dbReference>
<evidence type="ECO:0000256" key="4">
    <source>
        <dbReference type="ARBA" id="ARBA00022777"/>
    </source>
</evidence>
<dbReference type="EMBL" id="JAVDSG010000001">
    <property type="protein sequence ID" value="MDR6591940.1"/>
    <property type="molecule type" value="Genomic_DNA"/>
</dbReference>
<keyword evidence="6" id="KW-0812">Transmembrane</keyword>
<dbReference type="EC" id="2.7.13.3" evidence="2"/>
<dbReference type="PANTHER" id="PTHR24421:SF10">
    <property type="entry name" value="NITRATE_NITRITE SENSOR PROTEIN NARQ"/>
    <property type="match status" value="1"/>
</dbReference>
<feature type="domain" description="Histidine kinase/HSP90-like ATPase" evidence="7">
    <location>
        <begin position="263"/>
        <end position="350"/>
    </location>
</feature>
<evidence type="ECO:0000313" key="9">
    <source>
        <dbReference type="Proteomes" id="UP001268819"/>
    </source>
</evidence>
<evidence type="ECO:0000256" key="2">
    <source>
        <dbReference type="ARBA" id="ARBA00012438"/>
    </source>
</evidence>
<protein>
    <recommendedName>
        <fullName evidence="2">histidine kinase</fullName>
        <ecNumber evidence="2">2.7.13.3</ecNumber>
    </recommendedName>
</protein>
<evidence type="ECO:0000313" key="8">
    <source>
        <dbReference type="EMBL" id="MDR6591940.1"/>
    </source>
</evidence>
<dbReference type="PANTHER" id="PTHR24421">
    <property type="entry name" value="NITRATE/NITRITE SENSOR PROTEIN NARX-RELATED"/>
    <property type="match status" value="1"/>
</dbReference>
<comment type="catalytic activity">
    <reaction evidence="1">
        <text>ATP + protein L-histidine = ADP + protein N-phospho-L-histidine.</text>
        <dbReference type="EC" id="2.7.13.3"/>
    </reaction>
</comment>
<evidence type="ECO:0000256" key="1">
    <source>
        <dbReference type="ARBA" id="ARBA00000085"/>
    </source>
</evidence>
<evidence type="ECO:0000256" key="3">
    <source>
        <dbReference type="ARBA" id="ARBA00022679"/>
    </source>
</evidence>
<keyword evidence="5" id="KW-0902">Two-component regulatory system</keyword>